<evidence type="ECO:0000313" key="4">
    <source>
        <dbReference type="Proteomes" id="UP000023152"/>
    </source>
</evidence>
<dbReference type="AlphaFoldDB" id="X6NJH4"/>
<feature type="region of interest" description="Disordered" evidence="1">
    <location>
        <begin position="59"/>
        <end position="93"/>
    </location>
</feature>
<evidence type="ECO:0000256" key="1">
    <source>
        <dbReference type="SAM" id="MobiDB-lite"/>
    </source>
</evidence>
<comment type="caution">
    <text evidence="3">The sequence shown here is derived from an EMBL/GenBank/DDBJ whole genome shotgun (WGS) entry which is preliminary data.</text>
</comment>
<keyword evidence="2" id="KW-0472">Membrane</keyword>
<dbReference type="EMBL" id="ASPP01007860">
    <property type="protein sequence ID" value="ETO26450.1"/>
    <property type="molecule type" value="Genomic_DNA"/>
</dbReference>
<dbReference type="Proteomes" id="UP000023152">
    <property type="component" value="Unassembled WGS sequence"/>
</dbReference>
<keyword evidence="2" id="KW-0812">Transmembrane</keyword>
<reference evidence="3 4" key="1">
    <citation type="journal article" date="2013" name="Curr. Biol.">
        <title>The Genome of the Foraminiferan Reticulomyxa filosa.</title>
        <authorList>
            <person name="Glockner G."/>
            <person name="Hulsmann N."/>
            <person name="Schleicher M."/>
            <person name="Noegel A.A."/>
            <person name="Eichinger L."/>
            <person name="Gallinger C."/>
            <person name="Pawlowski J."/>
            <person name="Sierra R."/>
            <person name="Euteneuer U."/>
            <person name="Pillet L."/>
            <person name="Moustafa A."/>
            <person name="Platzer M."/>
            <person name="Groth M."/>
            <person name="Szafranski K."/>
            <person name="Schliwa M."/>
        </authorList>
    </citation>
    <scope>NUCLEOTIDE SEQUENCE [LARGE SCALE GENOMIC DNA]</scope>
</reference>
<evidence type="ECO:0000256" key="2">
    <source>
        <dbReference type="SAM" id="Phobius"/>
    </source>
</evidence>
<name>X6NJH4_RETFI</name>
<accession>X6NJH4</accession>
<sequence length="234" mass="26815">MEQSDAQLLLLPSELLAQAVVARNRGAVAGRYHGLYQRNRGPAIHNVLGRGVFDQSEQIPATPEPAMSPPAEQKHESDQKEEKKIDESQAAAPTLTVGLTRQKSKEDTLKETIRALLIPPSPSLQSNRVPPFYFPPMNRENLKSLLTLMDRTQLTQELAFSRILARLCVYRVMRSMVFHHILELISSASPRYSSRPELMVFVSITYFYICTYTYMYVYMYVYMCVFIHCLHQLN</sequence>
<proteinExistence type="predicted"/>
<evidence type="ECO:0000313" key="3">
    <source>
        <dbReference type="EMBL" id="ETO26450.1"/>
    </source>
</evidence>
<keyword evidence="2" id="KW-1133">Transmembrane helix</keyword>
<gene>
    <name evidence="3" type="ORF">RFI_10690</name>
</gene>
<feature type="compositionally biased region" description="Basic and acidic residues" evidence="1">
    <location>
        <begin position="72"/>
        <end position="87"/>
    </location>
</feature>
<keyword evidence="4" id="KW-1185">Reference proteome</keyword>
<feature type="transmembrane region" description="Helical" evidence="2">
    <location>
        <begin position="198"/>
        <end position="223"/>
    </location>
</feature>
<organism evidence="3 4">
    <name type="scientific">Reticulomyxa filosa</name>
    <dbReference type="NCBI Taxonomy" id="46433"/>
    <lineage>
        <taxon>Eukaryota</taxon>
        <taxon>Sar</taxon>
        <taxon>Rhizaria</taxon>
        <taxon>Retaria</taxon>
        <taxon>Foraminifera</taxon>
        <taxon>Monothalamids</taxon>
        <taxon>Reticulomyxidae</taxon>
        <taxon>Reticulomyxa</taxon>
    </lineage>
</organism>
<protein>
    <submittedName>
        <fullName evidence="3">Uncharacterized protein</fullName>
    </submittedName>
</protein>